<keyword evidence="2" id="KW-0378">Hydrolase</keyword>
<dbReference type="InterPro" id="IPR036779">
    <property type="entry name" value="LysM_dom_sf"/>
</dbReference>
<dbReference type="InterPro" id="IPR018392">
    <property type="entry name" value="LysM"/>
</dbReference>
<feature type="chain" id="PRO_5045366543" evidence="3">
    <location>
        <begin position="41"/>
        <end position="197"/>
    </location>
</feature>
<comment type="caution">
    <text evidence="5">The sequence shown here is derived from an EMBL/GenBank/DDBJ whole genome shotgun (WGS) entry which is preliminary data.</text>
</comment>
<organism evidence="5 6">
    <name type="scientific">Pseudonocardia humida</name>
    <dbReference type="NCBI Taxonomy" id="2800819"/>
    <lineage>
        <taxon>Bacteria</taxon>
        <taxon>Bacillati</taxon>
        <taxon>Actinomycetota</taxon>
        <taxon>Actinomycetes</taxon>
        <taxon>Pseudonocardiales</taxon>
        <taxon>Pseudonocardiaceae</taxon>
        <taxon>Pseudonocardia</taxon>
    </lineage>
</organism>
<dbReference type="Gene3D" id="3.10.350.10">
    <property type="entry name" value="LysM domain"/>
    <property type="match status" value="1"/>
</dbReference>
<dbReference type="PROSITE" id="PS51782">
    <property type="entry name" value="LYSM"/>
    <property type="match status" value="1"/>
</dbReference>
<protein>
    <submittedName>
        <fullName evidence="5">LysM peptidoglycan-binding domain-containing protein</fullName>
    </submittedName>
</protein>
<evidence type="ECO:0000256" key="3">
    <source>
        <dbReference type="SAM" id="SignalP"/>
    </source>
</evidence>
<evidence type="ECO:0000259" key="4">
    <source>
        <dbReference type="PROSITE" id="PS51782"/>
    </source>
</evidence>
<keyword evidence="3" id="KW-0732">Signal</keyword>
<evidence type="ECO:0000313" key="6">
    <source>
        <dbReference type="Proteomes" id="UP001165283"/>
    </source>
</evidence>
<dbReference type="Gene3D" id="1.10.530.10">
    <property type="match status" value="1"/>
</dbReference>
<dbReference type="SMART" id="SM00257">
    <property type="entry name" value="LysM"/>
    <property type="match status" value="1"/>
</dbReference>
<dbReference type="Pfam" id="PF06737">
    <property type="entry name" value="Transglycosylas"/>
    <property type="match status" value="1"/>
</dbReference>
<comment type="similarity">
    <text evidence="1">Belongs to the transglycosylase family. Rpf subfamily.</text>
</comment>
<dbReference type="Proteomes" id="UP001165283">
    <property type="component" value="Unassembled WGS sequence"/>
</dbReference>
<dbReference type="Pfam" id="PF01476">
    <property type="entry name" value="LysM"/>
    <property type="match status" value="1"/>
</dbReference>
<evidence type="ECO:0000313" key="5">
    <source>
        <dbReference type="EMBL" id="MCO1655072.1"/>
    </source>
</evidence>
<evidence type="ECO:0000256" key="2">
    <source>
        <dbReference type="ARBA" id="ARBA00022801"/>
    </source>
</evidence>
<dbReference type="CDD" id="cd13925">
    <property type="entry name" value="RPF"/>
    <property type="match status" value="1"/>
</dbReference>
<dbReference type="EMBL" id="JAGSOV010000018">
    <property type="protein sequence ID" value="MCO1655072.1"/>
    <property type="molecule type" value="Genomic_DNA"/>
</dbReference>
<feature type="signal peptide" evidence="3">
    <location>
        <begin position="1"/>
        <end position="40"/>
    </location>
</feature>
<dbReference type="CDD" id="cd00118">
    <property type="entry name" value="LysM"/>
    <property type="match status" value="1"/>
</dbReference>
<accession>A0ABT0ZWG0</accession>
<dbReference type="SUPFAM" id="SSF54106">
    <property type="entry name" value="LysM domain"/>
    <property type="match status" value="1"/>
</dbReference>
<evidence type="ECO:0000256" key="1">
    <source>
        <dbReference type="ARBA" id="ARBA00010830"/>
    </source>
</evidence>
<sequence length="197" mass="20642">MARYRGRHRKPSNTGRVVARTALAGAVVGAPLLIAPTANAASDSTWDRLAQCESGGNWAINTGNGYQGGLQFSPRTWTAFGGGEFAGTANNASREEQIVVAERVLAEQGWNAWPACSRKLGIRGEPATERSAPGGQTEVRVRASAPTSGDYTVQRGDTLSTIAQRNGVAGGWQELVAKNPGLAGNPNRLSVGQQISL</sequence>
<feature type="domain" description="LysM" evidence="4">
    <location>
        <begin position="149"/>
        <end position="197"/>
    </location>
</feature>
<gene>
    <name evidence="5" type="ORF">KDL28_08380</name>
</gene>
<dbReference type="SUPFAM" id="SSF53955">
    <property type="entry name" value="Lysozyme-like"/>
    <property type="match status" value="1"/>
</dbReference>
<keyword evidence="6" id="KW-1185">Reference proteome</keyword>
<name>A0ABT0ZWG0_9PSEU</name>
<dbReference type="RefSeq" id="WP_252436818.1">
    <property type="nucleotide sequence ID" value="NZ_JAGSOV010000018.1"/>
</dbReference>
<reference evidence="5" key="1">
    <citation type="submission" date="2021-04" db="EMBL/GenBank/DDBJ databases">
        <title>Pseudonocardia sp. nov., isolated from sandy soil of mangrove forest.</title>
        <authorList>
            <person name="Zan Z."/>
            <person name="Huang R."/>
            <person name="Liu W."/>
        </authorList>
    </citation>
    <scope>NUCLEOTIDE SEQUENCE</scope>
    <source>
        <strain evidence="5">S2-4</strain>
    </source>
</reference>
<dbReference type="InterPro" id="IPR023346">
    <property type="entry name" value="Lysozyme-like_dom_sf"/>
</dbReference>
<dbReference type="InterPro" id="IPR010618">
    <property type="entry name" value="RPF"/>
</dbReference>
<proteinExistence type="inferred from homology"/>